<feature type="transmembrane region" description="Helical" evidence="2">
    <location>
        <begin position="74"/>
        <end position="96"/>
    </location>
</feature>
<keyword evidence="2" id="KW-1133">Transmembrane helix</keyword>
<feature type="transmembrane region" description="Helical" evidence="2">
    <location>
        <begin position="103"/>
        <end position="124"/>
    </location>
</feature>
<dbReference type="SUPFAM" id="SSF52317">
    <property type="entry name" value="Class I glutamine amidotransferase-like"/>
    <property type="match status" value="1"/>
</dbReference>
<evidence type="ECO:0000313" key="5">
    <source>
        <dbReference type="Proteomes" id="UP000214646"/>
    </source>
</evidence>
<dbReference type="OrthoDB" id="9781333at2"/>
<keyword evidence="2" id="KW-0472">Membrane</keyword>
<feature type="compositionally biased region" description="Basic residues" evidence="1">
    <location>
        <begin position="1212"/>
        <end position="1224"/>
    </location>
</feature>
<dbReference type="PROSITE" id="PS50234">
    <property type="entry name" value="VWFA"/>
    <property type="match status" value="2"/>
</dbReference>
<protein>
    <recommendedName>
        <fullName evidence="3">VWFA domain-containing protein</fullName>
    </recommendedName>
</protein>
<feature type="domain" description="VWFA" evidence="3">
    <location>
        <begin position="201"/>
        <end position="352"/>
    </location>
</feature>
<dbReference type="PANTHER" id="PTHR37947">
    <property type="entry name" value="BLL2462 PROTEIN"/>
    <property type="match status" value="1"/>
</dbReference>
<feature type="transmembrane region" description="Helical" evidence="2">
    <location>
        <begin position="42"/>
        <end position="62"/>
    </location>
</feature>
<feature type="region of interest" description="Disordered" evidence="1">
    <location>
        <begin position="1156"/>
        <end position="1238"/>
    </location>
</feature>
<evidence type="ECO:0000259" key="3">
    <source>
        <dbReference type="PROSITE" id="PS50234"/>
    </source>
</evidence>
<accession>A0A225DEJ0</accession>
<comment type="caution">
    <text evidence="4">The sequence shown here is derived from an EMBL/GenBank/DDBJ whole genome shotgun (WGS) entry which is preliminary data.</text>
</comment>
<dbReference type="Proteomes" id="UP000214646">
    <property type="component" value="Unassembled WGS sequence"/>
</dbReference>
<reference evidence="5" key="1">
    <citation type="submission" date="2017-06" db="EMBL/GenBank/DDBJ databases">
        <title>Genome analysis of Fimbriiglobus ruber SP5, the first member of the order Planctomycetales with confirmed chitinolytic capability.</title>
        <authorList>
            <person name="Ravin N.V."/>
            <person name="Rakitin A.L."/>
            <person name="Ivanova A.A."/>
            <person name="Beletsky A.V."/>
            <person name="Kulichevskaya I.S."/>
            <person name="Mardanov A.V."/>
            <person name="Dedysh S.N."/>
        </authorList>
    </citation>
    <scope>NUCLEOTIDE SEQUENCE [LARGE SCALE GENOMIC DNA]</scope>
    <source>
        <strain evidence="5">SP5</strain>
    </source>
</reference>
<gene>
    <name evidence="4" type="ORF">FRUB_10508</name>
</gene>
<dbReference type="InterPro" id="IPR036465">
    <property type="entry name" value="vWFA_dom_sf"/>
</dbReference>
<name>A0A225DEJ0_9BACT</name>
<feature type="compositionally biased region" description="Basic and acidic residues" evidence="1">
    <location>
        <begin position="1225"/>
        <end position="1238"/>
    </location>
</feature>
<dbReference type="InterPro" id="IPR002035">
    <property type="entry name" value="VWF_A"/>
</dbReference>
<dbReference type="SMART" id="SM00327">
    <property type="entry name" value="VWA"/>
    <property type="match status" value="2"/>
</dbReference>
<organism evidence="4 5">
    <name type="scientific">Fimbriiglobus ruber</name>
    <dbReference type="NCBI Taxonomy" id="1908690"/>
    <lineage>
        <taxon>Bacteria</taxon>
        <taxon>Pseudomonadati</taxon>
        <taxon>Planctomycetota</taxon>
        <taxon>Planctomycetia</taxon>
        <taxon>Gemmatales</taxon>
        <taxon>Gemmataceae</taxon>
        <taxon>Fimbriiglobus</taxon>
    </lineage>
</organism>
<dbReference type="PANTHER" id="PTHR37947:SF2">
    <property type="entry name" value="VON WILLEBRAND FACTOR TYPE A"/>
    <property type="match status" value="1"/>
</dbReference>
<proteinExistence type="predicted"/>
<feature type="transmembrane region" description="Helical" evidence="2">
    <location>
        <begin position="171"/>
        <end position="189"/>
    </location>
</feature>
<sequence length="1238" mass="133564">MQRVIDFLGDHWLAFALLAGAVIATARVVLRASSGRGIPPASAALAYLCATLGFGGLFDLAAVKLSLVGYNADVATVVLGLGAVCFGIATFILLVFRVWSFVAGMVCGAVLLFGIGGLAVHPAGTAIAEVLRGIRGLEFVRPEWLGLLAFVPLIFFISRRSLSGLGPVRKWVAISARALVIALLAMALAEPRVRKQSEHVTVLYVVDRSFSVPQDLEPGKPAVEAVDRRWERVRGFIEQSVARRGPNRRNDQVGLILFGKRPRLALPPAAVDRMPVDERMAGPINGEYTDISAAIKLALASFPEGTGKRIVLISDGNENIGNAEEQAVRAKQNDVQMDTIALAPGFRNENEVLVQAVEAPPVTSQGQRLPVRVLIRNATPDKIVDGRLEVFKSTNGENRGIEIESGPQVLDEGNPPKVRLFPGLNVFRFRDRVDPQGDSAFAYRATFAPTESRPVAGGAAVAGLPGDRAANNRAAAAVVSRGQRRVLFLDESLANQGGSQHEHLLDTLRRAKIRVDRVPAGKLPADRGELGVFLGNYDCVILANVPAEQFTNDQMEMLRSAVYDQGCGLMMIGGPDSFGAGGYQGTPIEAALPVDCEIKALKAAGKGGLVLIMHASEMADGNKWQKDIAKLAVKRLGPADMVGVTQYGFGGNGVNWHVRFQSVGESDSGSRNKILTQIDAMMPGDMPDFDPFLRSSVDTLTDPAHGLSVKHCILISDGDPQYAAAGMAAVKEMSQKGVTCTTIGVATHGGAEKSKLKTIAEATNDGEGKKGNFYDVTDPNQLPAIYIKESRRVSQSFIYKEAFVPTVVGGAGASDVLAPGLPNPMPKLFGFVRSTLKQNVLAGMSLEGPTPYPDQRFPLLASWRYGLGKAVAFTSDARTMPGAEVKWWDRDWAASDMYQKFWEQVVNWVMREPERGKLTLVTEYRDGRVRVTADVRDEKDKPVGGLKLRAAVTTPGNLAPGEQAPQVEFKPKGGGLYEAEFTADEAGSYFLNVQALEPERDKNGNLIPEADGTAKLKVFDAGRAGVTVPYSPEFADLESNTPLMRRLAEMTGGTFHTEADDDLRQLLASGELFRDAPSTTRALLPFWFWLVFAAGLLLVFDVGVRRISLEWAEVNGSAVRVWARLRRREVAEDDSAALGRLLQRKAAVGEALDRDRAARRFESSPTESAAPPAPAGADDYAARAPTGGPNLPPPPPPTSEQSAGDENDTFAKLRKAKQRAKHQQQRRDEDEQNPRPGS</sequence>
<evidence type="ECO:0000313" key="4">
    <source>
        <dbReference type="EMBL" id="OWK34537.1"/>
    </source>
</evidence>
<dbReference type="SUPFAM" id="SSF53300">
    <property type="entry name" value="vWA-like"/>
    <property type="match status" value="2"/>
</dbReference>
<keyword evidence="5" id="KW-1185">Reference proteome</keyword>
<evidence type="ECO:0000256" key="1">
    <source>
        <dbReference type="SAM" id="MobiDB-lite"/>
    </source>
</evidence>
<feature type="transmembrane region" description="Helical" evidence="2">
    <location>
        <begin position="144"/>
        <end position="162"/>
    </location>
</feature>
<dbReference type="EMBL" id="NIDE01000020">
    <property type="protein sequence ID" value="OWK34537.1"/>
    <property type="molecule type" value="Genomic_DNA"/>
</dbReference>
<feature type="domain" description="VWFA" evidence="3">
    <location>
        <begin position="608"/>
        <end position="797"/>
    </location>
</feature>
<feature type="transmembrane region" description="Helical" evidence="2">
    <location>
        <begin position="1086"/>
        <end position="1104"/>
    </location>
</feature>
<dbReference type="Gene3D" id="3.40.50.880">
    <property type="match status" value="2"/>
</dbReference>
<dbReference type="CDD" id="cd00198">
    <property type="entry name" value="vWFA"/>
    <property type="match status" value="2"/>
</dbReference>
<feature type="transmembrane region" description="Helical" evidence="2">
    <location>
        <begin position="12"/>
        <end position="30"/>
    </location>
</feature>
<dbReference type="AlphaFoldDB" id="A0A225DEJ0"/>
<dbReference type="RefSeq" id="WP_088260805.1">
    <property type="nucleotide sequence ID" value="NZ_NIDE01000020.1"/>
</dbReference>
<feature type="compositionally biased region" description="Low complexity" evidence="1">
    <location>
        <begin position="1175"/>
        <end position="1189"/>
    </location>
</feature>
<dbReference type="Pfam" id="PF13519">
    <property type="entry name" value="VWA_2"/>
    <property type="match status" value="1"/>
</dbReference>
<evidence type="ECO:0000256" key="2">
    <source>
        <dbReference type="SAM" id="Phobius"/>
    </source>
</evidence>
<dbReference type="InterPro" id="IPR029062">
    <property type="entry name" value="Class_I_gatase-like"/>
</dbReference>
<keyword evidence="2" id="KW-0812">Transmembrane</keyword>
<dbReference type="Pfam" id="PF00092">
    <property type="entry name" value="VWA"/>
    <property type="match status" value="1"/>
</dbReference>
<dbReference type="Gene3D" id="3.40.50.410">
    <property type="entry name" value="von Willebrand factor, type A domain"/>
    <property type="match status" value="1"/>
</dbReference>